<organism evidence="1 2">
    <name type="scientific">Symbiodinium pilosum</name>
    <name type="common">Dinoflagellate</name>
    <dbReference type="NCBI Taxonomy" id="2952"/>
    <lineage>
        <taxon>Eukaryota</taxon>
        <taxon>Sar</taxon>
        <taxon>Alveolata</taxon>
        <taxon>Dinophyceae</taxon>
        <taxon>Suessiales</taxon>
        <taxon>Symbiodiniaceae</taxon>
        <taxon>Symbiodinium</taxon>
    </lineage>
</organism>
<dbReference type="Proteomes" id="UP000649617">
    <property type="component" value="Unassembled WGS sequence"/>
</dbReference>
<dbReference type="AlphaFoldDB" id="A0A812V3K4"/>
<feature type="non-terminal residue" evidence="1">
    <location>
        <position position="212"/>
    </location>
</feature>
<dbReference type="OrthoDB" id="435926at2759"/>
<evidence type="ECO:0000313" key="1">
    <source>
        <dbReference type="EMBL" id="CAE7603969.1"/>
    </source>
</evidence>
<name>A0A812V3K4_SYMPI</name>
<sequence length="212" mass="23711">LVLPLLGVVKGIGLTNAFTNCGRVGFETAEKGELLKEQPFHSQRYSTGYGLKLLREAMHYNKSWLPDHNFLSSPEDAFQADKSPTREVQDYKAMSHCEYLRLKPFDTRHAILCARHSLLCGKRGGLLLPTQKDDQCALASGALGSHPDLGLSDLFKVSKERVECIELLCSYGGYKKGALQLHPDRLIGRPDLTAEEKSEKTEQFKKMVNCKD</sequence>
<comment type="caution">
    <text evidence="1">The sequence shown here is derived from an EMBL/GenBank/DDBJ whole genome shotgun (WGS) entry which is preliminary data.</text>
</comment>
<dbReference type="EMBL" id="CAJNIZ010040502">
    <property type="protein sequence ID" value="CAE7603969.1"/>
    <property type="molecule type" value="Genomic_DNA"/>
</dbReference>
<proteinExistence type="predicted"/>
<protein>
    <submittedName>
        <fullName evidence="1">DAPK1 protein</fullName>
    </submittedName>
</protein>
<gene>
    <name evidence="1" type="primary">DAPK1</name>
    <name evidence="1" type="ORF">SPIL2461_LOCUS16005</name>
</gene>
<feature type="non-terminal residue" evidence="1">
    <location>
        <position position="1"/>
    </location>
</feature>
<evidence type="ECO:0000313" key="2">
    <source>
        <dbReference type="Proteomes" id="UP000649617"/>
    </source>
</evidence>
<keyword evidence="2" id="KW-1185">Reference proteome</keyword>
<accession>A0A812V3K4</accession>
<reference evidence="1" key="1">
    <citation type="submission" date="2021-02" db="EMBL/GenBank/DDBJ databases">
        <authorList>
            <person name="Dougan E. K."/>
            <person name="Rhodes N."/>
            <person name="Thang M."/>
            <person name="Chan C."/>
        </authorList>
    </citation>
    <scope>NUCLEOTIDE SEQUENCE</scope>
</reference>